<reference evidence="2 3" key="1">
    <citation type="submission" date="2016-10" db="EMBL/GenBank/DDBJ databases">
        <authorList>
            <person name="de Groot N.N."/>
        </authorList>
    </citation>
    <scope>NUCLEOTIDE SEQUENCE [LARGE SCALE GENOMIC DNA]</scope>
    <source>
        <strain evidence="2 3">AR32</strain>
    </source>
</reference>
<gene>
    <name evidence="2" type="ORF">SAMN05216354_1344</name>
</gene>
<name>A0A1H5UAI7_XYLRU</name>
<evidence type="ECO:0000256" key="1">
    <source>
        <dbReference type="SAM" id="Phobius"/>
    </source>
</evidence>
<dbReference type="EMBL" id="FNUV01000003">
    <property type="protein sequence ID" value="SEF72050.1"/>
    <property type="molecule type" value="Genomic_DNA"/>
</dbReference>
<protein>
    <submittedName>
        <fullName evidence="2">Uncharacterized protein</fullName>
    </submittedName>
</protein>
<sequence length="115" mass="13119">MVGKRNAFRVPDGYFDNFTAQMMQQLPERPVAAMKELKPRAKSIWLRPIFYAAASVCAIVISATIWFAMPSEQSTTTQVQAQKVLQQDEADTYIDEAADYMMLDNHDIYAYLSEN</sequence>
<accession>A0A1H5UAI7</accession>
<organism evidence="2 3">
    <name type="scientific">Xylanibacter ruminicola</name>
    <name type="common">Prevotella ruminicola</name>
    <dbReference type="NCBI Taxonomy" id="839"/>
    <lineage>
        <taxon>Bacteria</taxon>
        <taxon>Pseudomonadati</taxon>
        <taxon>Bacteroidota</taxon>
        <taxon>Bacteroidia</taxon>
        <taxon>Bacteroidales</taxon>
        <taxon>Prevotellaceae</taxon>
        <taxon>Xylanibacter</taxon>
    </lineage>
</organism>
<dbReference type="AlphaFoldDB" id="A0A1H5UAI7"/>
<evidence type="ECO:0000313" key="2">
    <source>
        <dbReference type="EMBL" id="SEF72050.1"/>
    </source>
</evidence>
<feature type="transmembrane region" description="Helical" evidence="1">
    <location>
        <begin position="44"/>
        <end position="69"/>
    </location>
</feature>
<keyword evidence="1" id="KW-0812">Transmembrane</keyword>
<dbReference type="RefSeq" id="WP_146063114.1">
    <property type="nucleotide sequence ID" value="NZ_FNUV01000003.1"/>
</dbReference>
<evidence type="ECO:0000313" key="3">
    <source>
        <dbReference type="Proteomes" id="UP000236735"/>
    </source>
</evidence>
<dbReference type="Proteomes" id="UP000236735">
    <property type="component" value="Unassembled WGS sequence"/>
</dbReference>
<keyword evidence="1" id="KW-1133">Transmembrane helix</keyword>
<keyword evidence="1" id="KW-0472">Membrane</keyword>
<proteinExistence type="predicted"/>